<dbReference type="InParanoid" id="A0A672TBD3"/>
<dbReference type="InterPro" id="IPR048997">
    <property type="entry name" value="Stonustoxin-like_helical"/>
</dbReference>
<keyword evidence="5" id="KW-1185">Reference proteome</keyword>
<dbReference type="Proteomes" id="UP000472262">
    <property type="component" value="Unassembled WGS sequence"/>
</dbReference>
<dbReference type="Pfam" id="PF18078">
    <property type="entry name" value="Thioredoxin_11"/>
    <property type="match status" value="1"/>
</dbReference>
<dbReference type="RefSeq" id="XP_016106959.1">
    <property type="nucleotide sequence ID" value="XM_016251473.1"/>
</dbReference>
<sequence>MTSLLMYLKQQNCIYRCACLWLAYLAVVNAEGMLQPKADEIGTLTEETLRGPRGILKTRALPSETVEVAALGRLLFPGTLYDCRKDTFLPGVALWDKKSLSENLDSRPKPQTYWTVRSSDSLSRKLNLLDVSASLKASFLGGLVEVGGSGRFLHDTKSSNQQSRVTMFYSETTRYEQLTMSHLNKITYPEVFEQKTATHVVVAVLYGAQAFMVFDHTLSEEENKQQMEGKLNAMVEKIPKLSTEGNVALQMTTAEKKMTEEITCTFHGDIRLQQNPTTYMEALNLYKQLPALLKDNPQNEVPIKVWLYPLHLLNATAARVEREISASVAFTVEDMMERLGEAERTFNDLSRNTLVNSFSDIKERLRSFQDSFSIYKAMLLKAVGRVLTAVRGGDMEEKSLEDILKIHRSSPFNADKLNPWLNDAKSELHILSSLTKTLEGVRIEDSDGLKSILVNPDFPGVVCLTFTSLKYEDPYLSALKEYLKTDRFKELDGEHSMYPVASIRKWFNDSDLIGKIRFNIHLFKGLLKPFKGQKVLFIISAISDPSNPGSSIYLYELGQLKDKEIQYAFRVLSGLEN</sequence>
<reference evidence="4" key="2">
    <citation type="submission" date="2025-09" db="UniProtKB">
        <authorList>
            <consortium name="Ensembl"/>
        </authorList>
    </citation>
    <scope>IDENTIFICATION</scope>
</reference>
<dbReference type="OrthoDB" id="8954335at2759"/>
<dbReference type="PANTHER" id="PTHR31594:SF11">
    <property type="entry name" value="NEOVERRUCOTOXIN SUBUNIT ALPHA-LIKE ISOFORM X1-RELATED"/>
    <property type="match status" value="1"/>
</dbReference>
<dbReference type="Pfam" id="PF24674">
    <property type="entry name" value="MACPF_SNTX"/>
    <property type="match status" value="1"/>
</dbReference>
<name>A0A672TBD3_SINGR</name>
<dbReference type="AlphaFoldDB" id="A0A672TBD3"/>
<protein>
    <submittedName>
        <fullName evidence="4">Neoverrucotoxin subunit beta-like</fullName>
    </submittedName>
</protein>
<feature type="domain" description="SNTX MACPF/CDC-like" evidence="3">
    <location>
        <begin position="69"/>
        <end position="251"/>
    </location>
</feature>
<organism evidence="4 5">
    <name type="scientific">Sinocyclocheilus grahami</name>
    <name type="common">Dianchi golden-line fish</name>
    <name type="synonym">Barbus grahami</name>
    <dbReference type="NCBI Taxonomy" id="75366"/>
    <lineage>
        <taxon>Eukaryota</taxon>
        <taxon>Metazoa</taxon>
        <taxon>Chordata</taxon>
        <taxon>Craniata</taxon>
        <taxon>Vertebrata</taxon>
        <taxon>Euteleostomi</taxon>
        <taxon>Actinopterygii</taxon>
        <taxon>Neopterygii</taxon>
        <taxon>Teleostei</taxon>
        <taxon>Ostariophysi</taxon>
        <taxon>Cypriniformes</taxon>
        <taxon>Cyprinidae</taxon>
        <taxon>Cyprininae</taxon>
        <taxon>Sinocyclocheilus</taxon>
    </lineage>
</organism>
<dbReference type="KEGG" id="sgh:107566101"/>
<evidence type="ECO:0000313" key="4">
    <source>
        <dbReference type="Ensembl" id="ENSSGRP00000112313.1"/>
    </source>
</evidence>
<evidence type="ECO:0000259" key="1">
    <source>
        <dbReference type="Pfam" id="PF18078"/>
    </source>
</evidence>
<dbReference type="PANTHER" id="PTHR31594">
    <property type="entry name" value="AIG1-TYPE G DOMAIN-CONTAINING PROTEIN"/>
    <property type="match status" value="1"/>
</dbReference>
<dbReference type="Pfam" id="PF21109">
    <property type="entry name" value="Stonustoxin_helical"/>
    <property type="match status" value="1"/>
</dbReference>
<gene>
    <name evidence="4" type="primary">LOC107566101</name>
</gene>
<feature type="domain" description="SNTX thioredoxin-like" evidence="1">
    <location>
        <begin position="445"/>
        <end position="564"/>
    </location>
</feature>
<accession>A0A672TBD3</accession>
<dbReference type="OMA" id="CKEREVY"/>
<reference evidence="4" key="1">
    <citation type="submission" date="2025-08" db="UniProtKB">
        <authorList>
            <consortium name="Ensembl"/>
        </authorList>
    </citation>
    <scope>IDENTIFICATION</scope>
</reference>
<dbReference type="GeneID" id="107566101"/>
<feature type="domain" description="Stonustoxin-like helical" evidence="2">
    <location>
        <begin position="335"/>
        <end position="428"/>
    </location>
</feature>
<dbReference type="InterPro" id="IPR052090">
    <property type="entry name" value="Cytolytic_pore-forming_toxin"/>
</dbReference>
<evidence type="ECO:0000313" key="5">
    <source>
        <dbReference type="Proteomes" id="UP000472262"/>
    </source>
</evidence>
<dbReference type="InterPro" id="IPR056072">
    <property type="entry name" value="SNTX_MACPF/CDC-like_dom"/>
</dbReference>
<dbReference type="Ensembl" id="ENSSGRT00000119293.1">
    <property type="protein sequence ID" value="ENSSGRP00000112313.1"/>
    <property type="gene ID" value="ENSSGRG00000055197.1"/>
</dbReference>
<evidence type="ECO:0000259" key="2">
    <source>
        <dbReference type="Pfam" id="PF21109"/>
    </source>
</evidence>
<evidence type="ECO:0000259" key="3">
    <source>
        <dbReference type="Pfam" id="PF24674"/>
    </source>
</evidence>
<dbReference type="InterPro" id="IPR040581">
    <property type="entry name" value="Thioredoxin_11"/>
</dbReference>
<proteinExistence type="predicted"/>